<dbReference type="SUPFAM" id="SSF52540">
    <property type="entry name" value="P-loop containing nucleoside triphosphate hydrolases"/>
    <property type="match status" value="1"/>
</dbReference>
<keyword evidence="11" id="KW-1185">Reference proteome</keyword>
<dbReference type="SMART" id="SM00382">
    <property type="entry name" value="AAA"/>
    <property type="match status" value="1"/>
</dbReference>
<dbReference type="AlphaFoldDB" id="A0A7W8H7A0"/>
<dbReference type="Pfam" id="PF08352">
    <property type="entry name" value="oligo_HPY"/>
    <property type="match status" value="1"/>
</dbReference>
<evidence type="ECO:0000259" key="9">
    <source>
        <dbReference type="PROSITE" id="PS50893"/>
    </source>
</evidence>
<evidence type="ECO:0000256" key="7">
    <source>
        <dbReference type="ARBA" id="ARBA00023136"/>
    </source>
</evidence>
<dbReference type="InterPro" id="IPR003593">
    <property type="entry name" value="AAA+_ATPase"/>
</dbReference>
<feature type="domain" description="ABC transporter" evidence="9">
    <location>
        <begin position="54"/>
        <end position="311"/>
    </location>
</feature>
<dbReference type="InterPro" id="IPR003439">
    <property type="entry name" value="ABC_transporter-like_ATP-bd"/>
</dbReference>
<dbReference type="InterPro" id="IPR013563">
    <property type="entry name" value="Oligopep_ABC_C"/>
</dbReference>
<dbReference type="InterPro" id="IPR050388">
    <property type="entry name" value="ABC_Ni/Peptide_Import"/>
</dbReference>
<feature type="compositionally biased region" description="Basic and acidic residues" evidence="8">
    <location>
        <begin position="13"/>
        <end position="31"/>
    </location>
</feature>
<keyword evidence="4" id="KW-1003">Cell membrane</keyword>
<comment type="subcellular location">
    <subcellularLocation>
        <location evidence="1">Cell membrane</location>
        <topology evidence="1">Peripheral membrane protein</topology>
    </subcellularLocation>
</comment>
<evidence type="ECO:0000256" key="5">
    <source>
        <dbReference type="ARBA" id="ARBA00022741"/>
    </source>
</evidence>
<comment type="similarity">
    <text evidence="2">Belongs to the ABC transporter superfamily.</text>
</comment>
<keyword evidence="5" id="KW-0547">Nucleotide-binding</keyword>
<dbReference type="EMBL" id="JACHFW010000001">
    <property type="protein sequence ID" value="MBB5263053.1"/>
    <property type="molecule type" value="Genomic_DNA"/>
</dbReference>
<feature type="region of interest" description="Disordered" evidence="8">
    <location>
        <begin position="1"/>
        <end position="36"/>
    </location>
</feature>
<sequence length="399" mass="44486">MAKKQSEGYLSGKESRRISKENRRITNELEKQRKRKHIPESEYVTSMHDSKNAVEFDNLHTYFFTDAGTVKSVDGVTFDVPIGKTVGVVGESGCGKSVTSLSLMQLIQRPQGQVVEGAIRLNLGDKAIDVTKAPLSEVQKLRGNFMSMIFQEPMTSLNPVFRIGQQVDEVIALHEGEGKSKEDIKKRTIELLDMVGIANSEGVYRMYPHELSGGMRQRVMIAMALACNPRVIIADEPTTALDVTIQATILDLLRRLKDKINSSIMFITHDLGVIAEMADYVVVMYAGRVVEKGTVEEIFENPSHPYTIGLMASKPVVGKKVDKLYSIPGKVPNPINMPDYCYFKDRCEMCLDCCSGKYPNEVSLSPTHKVSCYRYYEGNPGAVSLDAVTGQDQQRKEEK</sequence>
<dbReference type="Pfam" id="PF00005">
    <property type="entry name" value="ABC_tran"/>
    <property type="match status" value="1"/>
</dbReference>
<dbReference type="GO" id="GO:0005524">
    <property type="term" value="F:ATP binding"/>
    <property type="evidence" value="ECO:0007669"/>
    <property type="project" value="UniProtKB-KW"/>
</dbReference>
<evidence type="ECO:0000256" key="8">
    <source>
        <dbReference type="SAM" id="MobiDB-lite"/>
    </source>
</evidence>
<name>A0A7W8H7A0_9FIRM</name>
<dbReference type="FunFam" id="3.40.50.300:FF:000016">
    <property type="entry name" value="Oligopeptide ABC transporter ATP-binding component"/>
    <property type="match status" value="1"/>
</dbReference>
<evidence type="ECO:0000256" key="3">
    <source>
        <dbReference type="ARBA" id="ARBA00022448"/>
    </source>
</evidence>
<dbReference type="CDD" id="cd03257">
    <property type="entry name" value="ABC_NikE_OppD_transporters"/>
    <property type="match status" value="1"/>
</dbReference>
<evidence type="ECO:0000256" key="2">
    <source>
        <dbReference type="ARBA" id="ARBA00005417"/>
    </source>
</evidence>
<dbReference type="RefSeq" id="WP_183770367.1">
    <property type="nucleotide sequence ID" value="NZ_JACHFW010000001.1"/>
</dbReference>
<dbReference type="PANTHER" id="PTHR43297">
    <property type="entry name" value="OLIGOPEPTIDE TRANSPORT ATP-BINDING PROTEIN APPD"/>
    <property type="match status" value="1"/>
</dbReference>
<evidence type="ECO:0000313" key="10">
    <source>
        <dbReference type="EMBL" id="MBB5263053.1"/>
    </source>
</evidence>
<keyword evidence="3" id="KW-0813">Transport</keyword>
<dbReference type="GO" id="GO:0015833">
    <property type="term" value="P:peptide transport"/>
    <property type="evidence" value="ECO:0007669"/>
    <property type="project" value="InterPro"/>
</dbReference>
<evidence type="ECO:0000256" key="1">
    <source>
        <dbReference type="ARBA" id="ARBA00004202"/>
    </source>
</evidence>
<dbReference type="NCBIfam" id="TIGR01727">
    <property type="entry name" value="oligo_HPY"/>
    <property type="match status" value="1"/>
</dbReference>
<reference evidence="10 11" key="1">
    <citation type="submission" date="2020-08" db="EMBL/GenBank/DDBJ databases">
        <title>Genomic Encyclopedia of Type Strains, Phase IV (KMG-IV): sequencing the most valuable type-strain genomes for metagenomic binning, comparative biology and taxonomic classification.</title>
        <authorList>
            <person name="Goeker M."/>
        </authorList>
    </citation>
    <scope>NUCLEOTIDE SEQUENCE [LARGE SCALE GENOMIC DNA]</scope>
    <source>
        <strain evidence="10 11">DSM 106146</strain>
    </source>
</reference>
<keyword evidence="6 10" id="KW-0067">ATP-binding</keyword>
<dbReference type="GO" id="GO:0005886">
    <property type="term" value="C:plasma membrane"/>
    <property type="evidence" value="ECO:0007669"/>
    <property type="project" value="UniProtKB-SubCell"/>
</dbReference>
<dbReference type="InterPro" id="IPR017871">
    <property type="entry name" value="ABC_transporter-like_CS"/>
</dbReference>
<protein>
    <submittedName>
        <fullName evidence="10">Peptide/nickel transport system ATP-binding protein</fullName>
    </submittedName>
</protein>
<proteinExistence type="inferred from homology"/>
<dbReference type="PANTHER" id="PTHR43297:SF2">
    <property type="entry name" value="DIPEPTIDE TRANSPORT ATP-BINDING PROTEIN DPPD"/>
    <property type="match status" value="1"/>
</dbReference>
<keyword evidence="7" id="KW-0472">Membrane</keyword>
<gene>
    <name evidence="10" type="ORF">HNP82_000147</name>
</gene>
<dbReference type="PROSITE" id="PS00211">
    <property type="entry name" value="ABC_TRANSPORTER_1"/>
    <property type="match status" value="1"/>
</dbReference>
<evidence type="ECO:0000256" key="6">
    <source>
        <dbReference type="ARBA" id="ARBA00022840"/>
    </source>
</evidence>
<dbReference type="GO" id="GO:0016887">
    <property type="term" value="F:ATP hydrolysis activity"/>
    <property type="evidence" value="ECO:0007669"/>
    <property type="project" value="InterPro"/>
</dbReference>
<dbReference type="InterPro" id="IPR027417">
    <property type="entry name" value="P-loop_NTPase"/>
</dbReference>
<dbReference type="PROSITE" id="PS50893">
    <property type="entry name" value="ABC_TRANSPORTER_2"/>
    <property type="match status" value="1"/>
</dbReference>
<comment type="caution">
    <text evidence="10">The sequence shown here is derived from an EMBL/GenBank/DDBJ whole genome shotgun (WGS) entry which is preliminary data.</text>
</comment>
<evidence type="ECO:0000256" key="4">
    <source>
        <dbReference type="ARBA" id="ARBA00022475"/>
    </source>
</evidence>
<evidence type="ECO:0000313" key="11">
    <source>
        <dbReference type="Proteomes" id="UP000543642"/>
    </source>
</evidence>
<dbReference type="Proteomes" id="UP000543642">
    <property type="component" value="Unassembled WGS sequence"/>
</dbReference>
<accession>A0A7W8H7A0</accession>
<dbReference type="Gene3D" id="3.40.50.300">
    <property type="entry name" value="P-loop containing nucleotide triphosphate hydrolases"/>
    <property type="match status" value="1"/>
</dbReference>
<organism evidence="10 11">
    <name type="scientific">Catenibacillus scindens</name>
    <dbReference type="NCBI Taxonomy" id="673271"/>
    <lineage>
        <taxon>Bacteria</taxon>
        <taxon>Bacillati</taxon>
        <taxon>Bacillota</taxon>
        <taxon>Clostridia</taxon>
        <taxon>Lachnospirales</taxon>
        <taxon>Lachnospiraceae</taxon>
        <taxon>Catenibacillus</taxon>
    </lineage>
</organism>